<reference evidence="3" key="1">
    <citation type="submission" date="2022-11" db="UniProtKB">
        <authorList>
            <consortium name="WormBaseParasite"/>
        </authorList>
    </citation>
    <scope>IDENTIFICATION</scope>
</reference>
<protein>
    <submittedName>
        <fullName evidence="3">Uncharacterized protein</fullName>
    </submittedName>
</protein>
<feature type="chain" id="PRO_5037484027" evidence="1">
    <location>
        <begin position="21"/>
        <end position="89"/>
    </location>
</feature>
<dbReference type="Proteomes" id="UP000887566">
    <property type="component" value="Unplaced"/>
</dbReference>
<sequence>MFRLGIAWLLLIFTVVIVSSDYGDSKEVSSRMTQDGYRGRLLSFLDRNQASYKSVIAPTVSCNVPGCVPSITDRIQRLRAKLARYYNIK</sequence>
<organism evidence="2 3">
    <name type="scientific">Plectus sambesii</name>
    <dbReference type="NCBI Taxonomy" id="2011161"/>
    <lineage>
        <taxon>Eukaryota</taxon>
        <taxon>Metazoa</taxon>
        <taxon>Ecdysozoa</taxon>
        <taxon>Nematoda</taxon>
        <taxon>Chromadorea</taxon>
        <taxon>Plectida</taxon>
        <taxon>Plectina</taxon>
        <taxon>Plectoidea</taxon>
        <taxon>Plectidae</taxon>
        <taxon>Plectus</taxon>
    </lineage>
</organism>
<name>A0A914WIQ1_9BILA</name>
<accession>A0A914WIQ1</accession>
<keyword evidence="1" id="KW-0732">Signal</keyword>
<dbReference type="AlphaFoldDB" id="A0A914WIQ1"/>
<proteinExistence type="predicted"/>
<dbReference type="WBParaSite" id="PSAMB.scaffold3size181960.g415.t1">
    <property type="protein sequence ID" value="PSAMB.scaffold3size181960.g415.t1"/>
    <property type="gene ID" value="PSAMB.scaffold3size181960.g415"/>
</dbReference>
<evidence type="ECO:0000313" key="3">
    <source>
        <dbReference type="WBParaSite" id="PSAMB.scaffold3size181960.g415.t1"/>
    </source>
</evidence>
<evidence type="ECO:0000313" key="2">
    <source>
        <dbReference type="Proteomes" id="UP000887566"/>
    </source>
</evidence>
<evidence type="ECO:0000256" key="1">
    <source>
        <dbReference type="SAM" id="SignalP"/>
    </source>
</evidence>
<feature type="signal peptide" evidence="1">
    <location>
        <begin position="1"/>
        <end position="20"/>
    </location>
</feature>
<keyword evidence="2" id="KW-1185">Reference proteome</keyword>